<dbReference type="Gene3D" id="1.10.10.10">
    <property type="entry name" value="Winged helix-like DNA-binding domain superfamily/Winged helix DNA-binding domain"/>
    <property type="match status" value="1"/>
</dbReference>
<dbReference type="SUPFAM" id="SSF46785">
    <property type="entry name" value="Winged helix' DNA-binding domain"/>
    <property type="match status" value="1"/>
</dbReference>
<gene>
    <name evidence="6" type="ORF">HGP28_16745</name>
</gene>
<dbReference type="PANTHER" id="PTHR30126:SF91">
    <property type="entry name" value="LYSR FAMILY TRANSCRIPTIONAL REGULATOR"/>
    <property type="match status" value="1"/>
</dbReference>
<evidence type="ECO:0000259" key="5">
    <source>
        <dbReference type="PROSITE" id="PS50931"/>
    </source>
</evidence>
<dbReference type="AlphaFoldDB" id="A0A7X8YHV9"/>
<evidence type="ECO:0000256" key="1">
    <source>
        <dbReference type="ARBA" id="ARBA00009437"/>
    </source>
</evidence>
<dbReference type="FunFam" id="1.10.10.10:FF:000001">
    <property type="entry name" value="LysR family transcriptional regulator"/>
    <property type="match status" value="1"/>
</dbReference>
<keyword evidence="7" id="KW-1185">Reference proteome</keyword>
<reference evidence="6 7" key="1">
    <citation type="submission" date="2020-04" db="EMBL/GenBank/DDBJ databases">
        <title>Vibrio sp. SM6, a novel species isolated from seawater.</title>
        <authorList>
            <person name="Wang X."/>
        </authorList>
    </citation>
    <scope>NUCLEOTIDE SEQUENCE [LARGE SCALE GENOMIC DNA]</scope>
    <source>
        <strain evidence="6 7">SM6</strain>
    </source>
</reference>
<dbReference type="Pfam" id="PF03466">
    <property type="entry name" value="LysR_substrate"/>
    <property type="match status" value="1"/>
</dbReference>
<keyword evidence="3" id="KW-0238">DNA-binding</keyword>
<dbReference type="InterPro" id="IPR000847">
    <property type="entry name" value="LysR_HTH_N"/>
</dbReference>
<proteinExistence type="inferred from homology"/>
<dbReference type="InterPro" id="IPR036388">
    <property type="entry name" value="WH-like_DNA-bd_sf"/>
</dbReference>
<dbReference type="GO" id="GO:0003700">
    <property type="term" value="F:DNA-binding transcription factor activity"/>
    <property type="evidence" value="ECO:0007669"/>
    <property type="project" value="InterPro"/>
</dbReference>
<dbReference type="PANTHER" id="PTHR30126">
    <property type="entry name" value="HTH-TYPE TRANSCRIPTIONAL REGULATOR"/>
    <property type="match status" value="1"/>
</dbReference>
<dbReference type="CDD" id="cd05466">
    <property type="entry name" value="PBP2_LTTR_substrate"/>
    <property type="match status" value="1"/>
</dbReference>
<sequence>MYSIEQLKIFVEVCQSGSFSAAARRLNRAQSGVSQAIANLEIAIDQTLFSREKNRPQLTESGQALLPIAQAILQQAHYFDQKIEALRQDAEHELVIAVDESLPTSEFLREIGALSTRFPTTNIEVLSVSTFDIPTLIRQGRAQIGIVYATGELLPDMDFYLLGQTRFLTIAAPEHPLAQLATVRDNDLKRYRQCVHRSLDKEELWFTYGISTELWYANRHETLVEWVKQKVGWANVPESLVRAALVDGSLVALPVSHEKSGWLTSVGCVVSRRHHPGPALSAVLGCVQAHLFTLT</sequence>
<keyword evidence="4" id="KW-0804">Transcription</keyword>
<organism evidence="6 7">
    <name type="scientific">Vibrio agarilyticus</name>
    <dbReference type="NCBI Taxonomy" id="2726741"/>
    <lineage>
        <taxon>Bacteria</taxon>
        <taxon>Pseudomonadati</taxon>
        <taxon>Pseudomonadota</taxon>
        <taxon>Gammaproteobacteria</taxon>
        <taxon>Vibrionales</taxon>
        <taxon>Vibrionaceae</taxon>
        <taxon>Vibrio</taxon>
    </lineage>
</organism>
<evidence type="ECO:0000256" key="2">
    <source>
        <dbReference type="ARBA" id="ARBA00023015"/>
    </source>
</evidence>
<accession>A0A7X8YHV9</accession>
<dbReference type="SUPFAM" id="SSF53850">
    <property type="entry name" value="Periplasmic binding protein-like II"/>
    <property type="match status" value="1"/>
</dbReference>
<feature type="domain" description="HTH lysR-type" evidence="5">
    <location>
        <begin position="1"/>
        <end position="59"/>
    </location>
</feature>
<name>A0A7X8YHV9_9VIBR</name>
<dbReference type="RefSeq" id="WP_168837633.1">
    <property type="nucleotide sequence ID" value="NZ_JABAIK010000022.1"/>
</dbReference>
<protein>
    <submittedName>
        <fullName evidence="6">LysR family transcriptional regulator</fullName>
    </submittedName>
</protein>
<dbReference type="Pfam" id="PF00126">
    <property type="entry name" value="HTH_1"/>
    <property type="match status" value="1"/>
</dbReference>
<keyword evidence="2" id="KW-0805">Transcription regulation</keyword>
<comment type="caution">
    <text evidence="6">The sequence shown here is derived from an EMBL/GenBank/DDBJ whole genome shotgun (WGS) entry which is preliminary data.</text>
</comment>
<dbReference type="Proteomes" id="UP000535589">
    <property type="component" value="Unassembled WGS sequence"/>
</dbReference>
<evidence type="ECO:0000313" key="6">
    <source>
        <dbReference type="EMBL" id="NLS14513.1"/>
    </source>
</evidence>
<dbReference type="PROSITE" id="PS50931">
    <property type="entry name" value="HTH_LYSR"/>
    <property type="match status" value="1"/>
</dbReference>
<dbReference type="Gene3D" id="3.40.190.290">
    <property type="match status" value="1"/>
</dbReference>
<dbReference type="PRINTS" id="PR00039">
    <property type="entry name" value="HTHLYSR"/>
</dbReference>
<dbReference type="InterPro" id="IPR036390">
    <property type="entry name" value="WH_DNA-bd_sf"/>
</dbReference>
<evidence type="ECO:0000256" key="4">
    <source>
        <dbReference type="ARBA" id="ARBA00023163"/>
    </source>
</evidence>
<dbReference type="InterPro" id="IPR005119">
    <property type="entry name" value="LysR_subst-bd"/>
</dbReference>
<evidence type="ECO:0000256" key="3">
    <source>
        <dbReference type="ARBA" id="ARBA00023125"/>
    </source>
</evidence>
<comment type="similarity">
    <text evidence="1">Belongs to the LysR transcriptional regulatory family.</text>
</comment>
<dbReference type="GO" id="GO:0000976">
    <property type="term" value="F:transcription cis-regulatory region binding"/>
    <property type="evidence" value="ECO:0007669"/>
    <property type="project" value="TreeGrafter"/>
</dbReference>
<dbReference type="EMBL" id="JABAIK010000022">
    <property type="protein sequence ID" value="NLS14513.1"/>
    <property type="molecule type" value="Genomic_DNA"/>
</dbReference>
<evidence type="ECO:0000313" key="7">
    <source>
        <dbReference type="Proteomes" id="UP000535589"/>
    </source>
</evidence>